<dbReference type="Proteomes" id="UP000323393">
    <property type="component" value="Unassembled WGS sequence"/>
</dbReference>
<dbReference type="InterPro" id="IPR056944">
    <property type="entry name" value="Tubby_C-like"/>
</dbReference>
<reference evidence="3 5" key="2">
    <citation type="submission" date="2019-08" db="EMBL/GenBank/DDBJ databases">
        <title>Bacillus genomes from the desert of Cuatro Cienegas, Coahuila.</title>
        <authorList>
            <person name="Olmedo-Alvarez G."/>
        </authorList>
    </citation>
    <scope>NUCLEOTIDE SEQUENCE [LARGE SCALE GENOMIC DNA]</scope>
    <source>
        <strain evidence="3 5">CH88_3T</strain>
    </source>
</reference>
<dbReference type="KEGG" id="bhk:B4U37_16220"/>
<accession>A0A1Y0CQ63</accession>
<dbReference type="Proteomes" id="UP000195573">
    <property type="component" value="Chromosome"/>
</dbReference>
<feature type="domain" description="Tubby C-terminal" evidence="1">
    <location>
        <begin position="5"/>
        <end position="178"/>
    </location>
</feature>
<evidence type="ECO:0000259" key="1">
    <source>
        <dbReference type="Pfam" id="PF23728"/>
    </source>
</evidence>
<name>A0A1Y0CQ63_9BACI</name>
<proteinExistence type="predicted"/>
<dbReference type="AlphaFoldDB" id="A0A1Y0CQ63"/>
<dbReference type="RefSeq" id="WP_088019036.1">
    <property type="nucleotide sequence ID" value="NZ_CP020880.1"/>
</dbReference>
<evidence type="ECO:0000313" key="5">
    <source>
        <dbReference type="Proteomes" id="UP000323393"/>
    </source>
</evidence>
<dbReference type="EMBL" id="CP020880">
    <property type="protein sequence ID" value="ART77503.1"/>
    <property type="molecule type" value="Genomic_DNA"/>
</dbReference>
<reference evidence="2 4" key="1">
    <citation type="submission" date="2017-04" db="EMBL/GenBank/DDBJ databases">
        <title>Complete Genome Sequence of the Bacillus horikoshii 20a strain from Cuatro Cienegas, Coahuila, Mexico.</title>
        <authorList>
            <person name="Zarza E."/>
            <person name="Alcaraz L.D."/>
            <person name="Aguilar-Salinas B."/>
            <person name="Islas A."/>
            <person name="Olmedo-Alvarez G."/>
        </authorList>
    </citation>
    <scope>NUCLEOTIDE SEQUENCE [LARGE SCALE GENOMIC DNA]</scope>
    <source>
        <strain evidence="2 4">20a</strain>
    </source>
</reference>
<dbReference type="Pfam" id="PF23728">
    <property type="entry name" value="Tubby_C_like"/>
    <property type="match status" value="1"/>
</dbReference>
<organism evidence="3 5">
    <name type="scientific">Sutcliffiella horikoshii</name>
    <dbReference type="NCBI Taxonomy" id="79883"/>
    <lineage>
        <taxon>Bacteria</taxon>
        <taxon>Bacillati</taxon>
        <taxon>Bacillota</taxon>
        <taxon>Bacilli</taxon>
        <taxon>Bacillales</taxon>
        <taxon>Bacillaceae</taxon>
        <taxon>Sutcliffiella</taxon>
    </lineage>
</organism>
<dbReference type="EMBL" id="VTEU01000003">
    <property type="protein sequence ID" value="TYS59054.1"/>
    <property type="molecule type" value="Genomic_DNA"/>
</dbReference>
<sequence>MIELTFTLPLLKHSAKPIPILDSQGNQVASFNRTYRKKWVEVVSKLPIPILSEGVQAFFEKKDLIGVSHNGETIKVEERPFKENLFKPKWDVTHTKNSGEEETYFFQDITKIKTHGRFIYNKNNRQFTLEKNLMDGTTYIKEDGVLITEIARVRSLPSPSYIIKSKEMCQISLLEIAVLHQICHLQLKD</sequence>
<keyword evidence="4" id="KW-1185">Reference proteome</keyword>
<gene>
    <name evidence="2" type="ORF">B4U37_16220</name>
    <name evidence="3" type="ORF">FZC74_09930</name>
</gene>
<evidence type="ECO:0000313" key="4">
    <source>
        <dbReference type="Proteomes" id="UP000195573"/>
    </source>
</evidence>
<evidence type="ECO:0000313" key="3">
    <source>
        <dbReference type="EMBL" id="TYS59054.1"/>
    </source>
</evidence>
<evidence type="ECO:0000313" key="2">
    <source>
        <dbReference type="EMBL" id="ART77503.1"/>
    </source>
</evidence>
<dbReference type="GeneID" id="96739958"/>
<protein>
    <recommendedName>
        <fullName evidence="1">Tubby C-terminal domain-containing protein</fullName>
    </recommendedName>
</protein>